<dbReference type="Proteomes" id="UP000005413">
    <property type="component" value="Unassembled WGS sequence"/>
</dbReference>
<comment type="caution">
    <text evidence="2">The sequence shown here is derived from an EMBL/GenBank/DDBJ whole genome shotgun (WGS) entry which is preliminary data.</text>
</comment>
<reference evidence="2 3" key="1">
    <citation type="journal article" date="2012" name="BMC Genomics">
        <title>Comparative genomic analysis of the genus Staphylococcus including Staphylococcus aureus and its newly described sister species Staphylococcus simiae.</title>
        <authorList>
            <person name="Suzuki H."/>
            <person name="Lefebure T."/>
            <person name="Pavinski Bitar P."/>
            <person name="Stanhope M.J."/>
        </authorList>
    </citation>
    <scope>NUCLEOTIDE SEQUENCE [LARGE SCALE GENOMIC DNA]</scope>
    <source>
        <strain evidence="2 3">CCM 7213</strain>
    </source>
</reference>
<feature type="compositionally biased region" description="Basic and acidic residues" evidence="1">
    <location>
        <begin position="1"/>
        <end position="10"/>
    </location>
</feature>
<protein>
    <submittedName>
        <fullName evidence="2">Uncharacterized protein</fullName>
    </submittedName>
</protein>
<feature type="non-terminal residue" evidence="2">
    <location>
        <position position="21"/>
    </location>
</feature>
<feature type="region of interest" description="Disordered" evidence="1">
    <location>
        <begin position="1"/>
        <end position="21"/>
    </location>
</feature>
<gene>
    <name evidence="2" type="ORF">SS7213T_11947</name>
</gene>
<proteinExistence type="predicted"/>
<dbReference type="EMBL" id="AEUN01000533">
    <property type="protein sequence ID" value="EHJ06902.1"/>
    <property type="molecule type" value="Genomic_DNA"/>
</dbReference>
<evidence type="ECO:0000313" key="3">
    <source>
        <dbReference type="Proteomes" id="UP000005413"/>
    </source>
</evidence>
<name>G5JLM2_9STAP</name>
<sequence>MEKIEIKDEPAGEDCEVCGSP</sequence>
<evidence type="ECO:0000313" key="2">
    <source>
        <dbReference type="EMBL" id="EHJ06902.1"/>
    </source>
</evidence>
<accession>G5JLM2</accession>
<keyword evidence="3" id="KW-1185">Reference proteome</keyword>
<organism evidence="2 3">
    <name type="scientific">Staphylococcus simiae CCM 7213 = CCUG 51256</name>
    <dbReference type="NCBI Taxonomy" id="911238"/>
    <lineage>
        <taxon>Bacteria</taxon>
        <taxon>Bacillati</taxon>
        <taxon>Bacillota</taxon>
        <taxon>Bacilli</taxon>
        <taxon>Bacillales</taxon>
        <taxon>Staphylococcaceae</taxon>
        <taxon>Staphylococcus</taxon>
    </lineage>
</organism>
<dbReference type="AlphaFoldDB" id="G5JLM2"/>
<evidence type="ECO:0000256" key="1">
    <source>
        <dbReference type="SAM" id="MobiDB-lite"/>
    </source>
</evidence>
<feature type="compositionally biased region" description="Acidic residues" evidence="1">
    <location>
        <begin position="11"/>
        <end position="21"/>
    </location>
</feature>